<evidence type="ECO:0000313" key="1">
    <source>
        <dbReference type="EMBL" id="MEQ2315629.1"/>
    </source>
</evidence>
<reference evidence="1 2" key="1">
    <citation type="submission" date="2021-06" db="EMBL/GenBank/DDBJ databases">
        <authorList>
            <person name="Palmer J.M."/>
        </authorList>
    </citation>
    <scope>NUCLEOTIDE SEQUENCE [LARGE SCALE GENOMIC DNA]</scope>
    <source>
        <strain evidence="1 2">AS_MEX2019</strain>
        <tissue evidence="1">Muscle</tissue>
    </source>
</reference>
<proteinExistence type="predicted"/>
<organism evidence="1 2">
    <name type="scientific">Ameca splendens</name>
    <dbReference type="NCBI Taxonomy" id="208324"/>
    <lineage>
        <taxon>Eukaryota</taxon>
        <taxon>Metazoa</taxon>
        <taxon>Chordata</taxon>
        <taxon>Craniata</taxon>
        <taxon>Vertebrata</taxon>
        <taxon>Euteleostomi</taxon>
        <taxon>Actinopterygii</taxon>
        <taxon>Neopterygii</taxon>
        <taxon>Teleostei</taxon>
        <taxon>Neoteleostei</taxon>
        <taxon>Acanthomorphata</taxon>
        <taxon>Ovalentaria</taxon>
        <taxon>Atherinomorphae</taxon>
        <taxon>Cyprinodontiformes</taxon>
        <taxon>Goodeidae</taxon>
        <taxon>Ameca</taxon>
    </lineage>
</organism>
<dbReference type="EMBL" id="JAHRIP010086960">
    <property type="protein sequence ID" value="MEQ2315629.1"/>
    <property type="molecule type" value="Genomic_DNA"/>
</dbReference>
<comment type="caution">
    <text evidence="1">The sequence shown here is derived from an EMBL/GenBank/DDBJ whole genome shotgun (WGS) entry which is preliminary data.</text>
</comment>
<name>A0ABV1AAN7_9TELE</name>
<evidence type="ECO:0000313" key="2">
    <source>
        <dbReference type="Proteomes" id="UP001469553"/>
    </source>
</evidence>
<sequence length="81" mass="8962">KHASESAPGFEQRLQVMLHTMEVAKTPPADTRMCQYKDEELRKAVSEAPCDNLCILVSVNVKAGGVKDRLSNSDTENQSQE</sequence>
<gene>
    <name evidence="1" type="ORF">AMECASPLE_024386</name>
</gene>
<feature type="non-terminal residue" evidence="1">
    <location>
        <position position="1"/>
    </location>
</feature>
<protein>
    <submittedName>
        <fullName evidence="1">Uncharacterized protein</fullName>
    </submittedName>
</protein>
<accession>A0ABV1AAN7</accession>
<keyword evidence="2" id="KW-1185">Reference proteome</keyword>
<dbReference type="Proteomes" id="UP001469553">
    <property type="component" value="Unassembled WGS sequence"/>
</dbReference>